<accession>A0A6B0U4S4</accession>
<keyword evidence="1" id="KW-0732">Signal</keyword>
<evidence type="ECO:0000256" key="1">
    <source>
        <dbReference type="SAM" id="SignalP"/>
    </source>
</evidence>
<feature type="chain" id="PRO_5025360916" evidence="1">
    <location>
        <begin position="19"/>
        <end position="77"/>
    </location>
</feature>
<protein>
    <submittedName>
        <fullName evidence="2">Putative secreted protein</fullName>
    </submittedName>
</protein>
<dbReference type="AlphaFoldDB" id="A0A6B0U4S4"/>
<feature type="signal peptide" evidence="1">
    <location>
        <begin position="1"/>
        <end position="18"/>
    </location>
</feature>
<name>A0A6B0U4S4_IXORI</name>
<reference evidence="2" key="1">
    <citation type="submission" date="2019-12" db="EMBL/GenBank/DDBJ databases">
        <title>An insight into the sialome of adult female Ixodes ricinus ticks feeding for 6 days.</title>
        <authorList>
            <person name="Perner J."/>
            <person name="Ribeiro J.M.C."/>
        </authorList>
    </citation>
    <scope>NUCLEOTIDE SEQUENCE</scope>
    <source>
        <strain evidence="2">Semi-engorged</strain>
        <tissue evidence="2">Salivary glands</tissue>
    </source>
</reference>
<dbReference type="EMBL" id="GIFC01001671">
    <property type="protein sequence ID" value="MXU83754.1"/>
    <property type="molecule type" value="Transcribed_RNA"/>
</dbReference>
<sequence length="77" mass="8684">MVILSRLTLLFIYILVRPLVPLALRCEDCGTFKERLVPRPVCARDREIKGNLKNLASKTSSMARAINKDILSSWLGV</sequence>
<evidence type="ECO:0000313" key="2">
    <source>
        <dbReference type="EMBL" id="MXU83754.1"/>
    </source>
</evidence>
<organism evidence="2">
    <name type="scientific">Ixodes ricinus</name>
    <name type="common">Common tick</name>
    <name type="synonym">Acarus ricinus</name>
    <dbReference type="NCBI Taxonomy" id="34613"/>
    <lineage>
        <taxon>Eukaryota</taxon>
        <taxon>Metazoa</taxon>
        <taxon>Ecdysozoa</taxon>
        <taxon>Arthropoda</taxon>
        <taxon>Chelicerata</taxon>
        <taxon>Arachnida</taxon>
        <taxon>Acari</taxon>
        <taxon>Parasitiformes</taxon>
        <taxon>Ixodida</taxon>
        <taxon>Ixodoidea</taxon>
        <taxon>Ixodidae</taxon>
        <taxon>Ixodinae</taxon>
        <taxon>Ixodes</taxon>
    </lineage>
</organism>
<proteinExistence type="predicted"/>